<protein>
    <submittedName>
        <fullName evidence="1">DUF3265 domain-containing protein</fullName>
    </submittedName>
</protein>
<dbReference type="AlphaFoldDB" id="A0AAW4HIZ7"/>
<dbReference type="Proteomes" id="UP000664056">
    <property type="component" value="Unassembled WGS sequence"/>
</dbReference>
<proteinExistence type="predicted"/>
<dbReference type="EMBL" id="JAFKOQ010000035">
    <property type="protein sequence ID" value="MBN8124466.1"/>
    <property type="molecule type" value="Genomic_DNA"/>
</dbReference>
<evidence type="ECO:0000313" key="1">
    <source>
        <dbReference type="EMBL" id="MBN8124466.1"/>
    </source>
</evidence>
<evidence type="ECO:0000313" key="2">
    <source>
        <dbReference type="Proteomes" id="UP000664056"/>
    </source>
</evidence>
<reference evidence="1" key="1">
    <citation type="submission" date="2021-03" db="EMBL/GenBank/DDBJ databases">
        <title>Study of the foodborne Vibrio vulnificus isolates from China.</title>
        <authorList>
            <person name="Zheng Z."/>
            <person name="Ye L."/>
        </authorList>
    </citation>
    <scope>NUCLEOTIDE SEQUENCE</scope>
    <source>
        <strain evidence="1">Vv1582</strain>
    </source>
</reference>
<comment type="caution">
    <text evidence="1">The sequence shown here is derived from an EMBL/GenBank/DDBJ whole genome shotgun (WGS) entry which is preliminary data.</text>
</comment>
<sequence>MLIQTHNKAFKRDSCRVAFLVCNEFCGESSLREVGLGGIHPLTQR</sequence>
<accession>A0AAW4HIZ7</accession>
<organism evidence="1 2">
    <name type="scientific">Vibrio vulnificus</name>
    <dbReference type="NCBI Taxonomy" id="672"/>
    <lineage>
        <taxon>Bacteria</taxon>
        <taxon>Pseudomonadati</taxon>
        <taxon>Pseudomonadota</taxon>
        <taxon>Gammaproteobacteria</taxon>
        <taxon>Vibrionales</taxon>
        <taxon>Vibrionaceae</taxon>
        <taxon>Vibrio</taxon>
    </lineage>
</organism>
<name>A0AAW4HIZ7_VIBVL</name>
<gene>
    <name evidence="1" type="ORF">J0J18_22345</name>
</gene>